<keyword evidence="2" id="KW-0282">Flagellum</keyword>
<keyword evidence="2" id="KW-0966">Cell projection</keyword>
<evidence type="ECO:0000313" key="2">
    <source>
        <dbReference type="EMBL" id="MET3862962.1"/>
    </source>
</evidence>
<proteinExistence type="predicted"/>
<evidence type="ECO:0000256" key="1">
    <source>
        <dbReference type="SAM" id="Phobius"/>
    </source>
</evidence>
<comment type="caution">
    <text evidence="2">The sequence shown here is derived from an EMBL/GenBank/DDBJ whole genome shotgun (WGS) entry which is preliminary data.</text>
</comment>
<reference evidence="2 3" key="1">
    <citation type="submission" date="2024-06" db="EMBL/GenBank/DDBJ databases">
        <title>Genomics of switchgrass bacterial isolates.</title>
        <authorList>
            <person name="Shade A."/>
        </authorList>
    </citation>
    <scope>NUCLEOTIDE SEQUENCE [LARGE SCALE GENOMIC DNA]</scope>
    <source>
        <strain evidence="2 3">PvP084</strain>
    </source>
</reference>
<keyword evidence="1" id="KW-0812">Transmembrane</keyword>
<accession>A0ABV2N908</accession>
<keyword evidence="3" id="KW-1185">Reference proteome</keyword>
<protein>
    <submittedName>
        <fullName evidence="2">Flagellar basal body-associated protein FliL</fullName>
    </submittedName>
</protein>
<keyword evidence="1" id="KW-1133">Transmembrane helix</keyword>
<sequence length="58" mass="6304">MDGSREREKRDLKPLMIALVVVGLVFAGSIAGYWTWQTGSQQHTASRQSDGSATALPK</sequence>
<dbReference type="EMBL" id="JBEPNW010000002">
    <property type="protein sequence ID" value="MET3862962.1"/>
    <property type="molecule type" value="Genomic_DNA"/>
</dbReference>
<dbReference type="RefSeq" id="WP_209650157.1">
    <property type="nucleotide sequence ID" value="NZ_JBEPNV010000001.1"/>
</dbReference>
<gene>
    <name evidence="2" type="ORF">ABIC20_000271</name>
</gene>
<keyword evidence="1" id="KW-0472">Membrane</keyword>
<evidence type="ECO:0000313" key="3">
    <source>
        <dbReference type="Proteomes" id="UP001549119"/>
    </source>
</evidence>
<keyword evidence="2" id="KW-0969">Cilium</keyword>
<organism evidence="2 3">
    <name type="scientific">Methylobacterium radiotolerans</name>
    <dbReference type="NCBI Taxonomy" id="31998"/>
    <lineage>
        <taxon>Bacteria</taxon>
        <taxon>Pseudomonadati</taxon>
        <taxon>Pseudomonadota</taxon>
        <taxon>Alphaproteobacteria</taxon>
        <taxon>Hyphomicrobiales</taxon>
        <taxon>Methylobacteriaceae</taxon>
        <taxon>Methylobacterium</taxon>
    </lineage>
</organism>
<dbReference type="Proteomes" id="UP001549119">
    <property type="component" value="Unassembled WGS sequence"/>
</dbReference>
<feature type="transmembrane region" description="Helical" evidence="1">
    <location>
        <begin position="12"/>
        <end position="36"/>
    </location>
</feature>
<name>A0ABV2N908_9HYPH</name>